<keyword evidence="2" id="KW-1185">Reference proteome</keyword>
<evidence type="ECO:0000313" key="1">
    <source>
        <dbReference type="EMBL" id="AFM02258.1"/>
    </source>
</evidence>
<dbReference type="OrthoDB" id="3034510at2"/>
<proteinExistence type="predicted"/>
<organism evidence="1 2">
    <name type="scientific">Desulfitobacterium dehalogenans (strain ATCC 51507 / DSM 9161 / JW/IU-DC1)</name>
    <dbReference type="NCBI Taxonomy" id="756499"/>
    <lineage>
        <taxon>Bacteria</taxon>
        <taxon>Bacillati</taxon>
        <taxon>Bacillota</taxon>
        <taxon>Clostridia</taxon>
        <taxon>Eubacteriales</taxon>
        <taxon>Desulfitobacteriaceae</taxon>
        <taxon>Desulfitobacterium</taxon>
    </lineage>
</organism>
<reference evidence="1 2" key="2">
    <citation type="journal article" date="2015" name="J. Bacteriol.">
        <title>Genomic, proteomic, and biochemical analysis of the organohalide respiratory pathway in Desulfitobacterium dehalogenans.</title>
        <authorList>
            <person name="Kruse T."/>
            <person name="van de Pas B.A."/>
            <person name="Atteia A."/>
            <person name="Krab K."/>
            <person name="Hagen W.R."/>
            <person name="Goodwin L."/>
            <person name="Chain P."/>
            <person name="Boeren S."/>
            <person name="Maphosa F."/>
            <person name="Schraa G."/>
            <person name="de Vos W.M."/>
            <person name="van der Oost J."/>
            <person name="Smidt H."/>
            <person name="Stams A.J."/>
        </authorList>
    </citation>
    <scope>NUCLEOTIDE SEQUENCE [LARGE SCALE GENOMIC DNA]</scope>
    <source>
        <strain evidence="2">ATCC 51507 / DSM 9161 / JW/IU-DC1</strain>
    </source>
</reference>
<dbReference type="Proteomes" id="UP000006053">
    <property type="component" value="Chromosome"/>
</dbReference>
<protein>
    <recommendedName>
        <fullName evidence="3">SMODS-associated and fused to various effectors domain-containing protein</fullName>
    </recommendedName>
</protein>
<dbReference type="RefSeq" id="WP_014795729.1">
    <property type="nucleotide sequence ID" value="NC_018017.1"/>
</dbReference>
<dbReference type="STRING" id="756499.Desde_3995"/>
<reference evidence="2" key="1">
    <citation type="submission" date="2012-06" db="EMBL/GenBank/DDBJ databases">
        <title>Complete sequence of Desulfitobacterium dehalogenans ATCC 51507.</title>
        <authorList>
            <person name="Lucas S."/>
            <person name="Han J."/>
            <person name="Lapidus A."/>
            <person name="Cheng J.-F."/>
            <person name="Goodwin L."/>
            <person name="Pitluck S."/>
            <person name="Peters L."/>
            <person name="Ovchinnikova G."/>
            <person name="Teshima H."/>
            <person name="Detter J.C."/>
            <person name="Han C."/>
            <person name="Tapia R."/>
            <person name="Land M."/>
            <person name="Hauser L."/>
            <person name="Kyrpides N."/>
            <person name="Ivanova N."/>
            <person name="Pagani I."/>
            <person name="Kruse T."/>
            <person name="de Vos W.M."/>
            <person name="Smidt H."/>
            <person name="Woyke T."/>
        </authorList>
    </citation>
    <scope>NUCLEOTIDE SEQUENCE [LARGE SCALE GENOMIC DNA]</scope>
    <source>
        <strain evidence="2">ATCC 51507 / DSM 9161 / JW/IU-DC1</strain>
    </source>
</reference>
<dbReference type="eggNOG" id="ENOG5033HJ9">
    <property type="taxonomic scope" value="Bacteria"/>
</dbReference>
<dbReference type="EMBL" id="CP003348">
    <property type="protein sequence ID" value="AFM02258.1"/>
    <property type="molecule type" value="Genomic_DNA"/>
</dbReference>
<dbReference type="HOGENOM" id="CLU_914397_0_0_9"/>
<name>I4AE73_DESDJ</name>
<evidence type="ECO:0000313" key="2">
    <source>
        <dbReference type="Proteomes" id="UP000006053"/>
    </source>
</evidence>
<gene>
    <name evidence="1" type="ordered locus">Desde_3995</name>
</gene>
<dbReference type="KEGG" id="ddh:Desde_3995"/>
<dbReference type="AlphaFoldDB" id="I4AE73"/>
<accession>I4AE73</accession>
<sequence>MIREEYDFNDIAEYLYDNIDLLIAGVPRAEERSSFFYNLWMERRKDILLLELLDNERIQYNYYTQTDLPRCGTIDLTIGTPKILNLCRVEQKNVILDLCSLDHVLIMFLTKQLITHTIPRTLFATYIRPHHYSKQSGTVGYSLCDQILGVKSIPGFIRRESNSQTLCSFIGFEGIRLKSILESVHDVKKLIPVVAFPSGEPQWYNVTMWNSMDILQSETPDLTIHKCFSESVFEAVNLMKSCIQADEKVVIAPLGTRPHSMACAIFACNHPNARIVYDYVVEREHRTEGITHIKVYHLSSFLNT</sequence>
<evidence type="ECO:0008006" key="3">
    <source>
        <dbReference type="Google" id="ProtNLM"/>
    </source>
</evidence>